<dbReference type="SUPFAM" id="SSF74650">
    <property type="entry name" value="Galactose mutarotase-like"/>
    <property type="match status" value="1"/>
</dbReference>
<dbReference type="PANTHER" id="PTHR43053">
    <property type="entry name" value="GLYCOSIDASE FAMILY 31"/>
    <property type="match status" value="1"/>
</dbReference>
<dbReference type="GO" id="GO:0030246">
    <property type="term" value="F:carbohydrate binding"/>
    <property type="evidence" value="ECO:0007669"/>
    <property type="project" value="InterPro"/>
</dbReference>
<dbReference type="SUPFAM" id="SSF51445">
    <property type="entry name" value="(Trans)glycosidases"/>
    <property type="match status" value="1"/>
</dbReference>
<dbReference type="InterPro" id="IPR050985">
    <property type="entry name" value="Alpha-glycosidase_related"/>
</dbReference>
<sequence>MRIQIPGMSGIEIDGQLKTKVVSAGLEFNYKLNILDSGYLINLSLTNIETVPIKLSSFTVAKFSDLDFPFYCNNWGSWFPFRLYKSIPNTKEAVAFAQSAGTTLFSATPIPELFNIDIFPSDYFIANKGFLAGFLDSKVSHPYFTIDEATKTVEARIELFGKPLQPGETIEIEPLVVFHSDKLNRMLENYAEMIRDYKKPVFKELEGIGWCSWYHYFTDITFEELKKNVKLLANLREERGLPYTLVQLDDGYQKDIGDWLITNEKFPSLEEIANEISVKGFIPGLWLAPFCASETSDLFREHPEWFVKDSSGNPKRAFRNWGKDIYALDLSNREVLGFIKDLMSKIKKSGFKYIKIDFLFAGAIPGIRQNENITPIEAYVKGLETIRGALGDDVYLLGCGAPLLPSVGLVDAMRIGADTAPIWGGELPDLGIPSAKYSIRNALTRYFMHKRLWINDPDTPILRSQAAKLSDNEKELFSYVCGLLDNPIIESDDMTLVDEEGIEILRKTLSLRGGKPRVFFDDTGEIFTVAVKGGKEKNSVAVINLSDEKARVKIPEDALSWSGVNTEEMDVEIEPHSIWLRSVSSVAVELKKTVEYKEDGRQVNYYEEA</sequence>
<dbReference type="Gene3D" id="3.20.20.70">
    <property type="entry name" value="Aldolase class I"/>
    <property type="match status" value="1"/>
</dbReference>
<dbReference type="CDD" id="cd14791">
    <property type="entry name" value="GH36"/>
    <property type="match status" value="1"/>
</dbReference>
<dbReference type="OrthoDB" id="9758822at2"/>
<dbReference type="Proteomes" id="UP000002382">
    <property type="component" value="Chromosome"/>
</dbReference>
<keyword evidence="2" id="KW-0326">Glycosidase</keyword>
<dbReference type="Pfam" id="PF02065">
    <property type="entry name" value="Melibiase"/>
    <property type="match status" value="1"/>
</dbReference>
<evidence type="ECO:0000313" key="4">
    <source>
        <dbReference type="Proteomes" id="UP000002382"/>
    </source>
</evidence>
<evidence type="ECO:0000313" key="3">
    <source>
        <dbReference type="EMBL" id="ACR79243.1"/>
    </source>
</evidence>
<evidence type="ECO:0000256" key="1">
    <source>
        <dbReference type="ARBA" id="ARBA00022801"/>
    </source>
</evidence>
<dbReference type="InterPro" id="IPR002252">
    <property type="entry name" value="Glyco_hydro_36"/>
</dbReference>
<dbReference type="STRING" id="521045.Kole_0522"/>
<dbReference type="PANTHER" id="PTHR43053:SF3">
    <property type="entry name" value="ALPHA-GALACTOSIDASE C-RELATED"/>
    <property type="match status" value="1"/>
</dbReference>
<proteinExistence type="predicted"/>
<dbReference type="InterPro" id="IPR011013">
    <property type="entry name" value="Gal_mutarotase_sf_dom"/>
</dbReference>
<dbReference type="GO" id="GO:0016052">
    <property type="term" value="P:carbohydrate catabolic process"/>
    <property type="evidence" value="ECO:0007669"/>
    <property type="project" value="InterPro"/>
</dbReference>
<dbReference type="GO" id="GO:0004557">
    <property type="term" value="F:alpha-galactosidase activity"/>
    <property type="evidence" value="ECO:0007669"/>
    <property type="project" value="InterPro"/>
</dbReference>
<dbReference type="KEGG" id="kol:Kole_0522"/>
<gene>
    <name evidence="3" type="ordered locus">Kole_0522</name>
</gene>
<dbReference type="InterPro" id="IPR013785">
    <property type="entry name" value="Aldolase_TIM"/>
</dbReference>
<dbReference type="AlphaFoldDB" id="C5CEJ7"/>
<protein>
    <submittedName>
        <fullName evidence="3">Glycoside hydrolase clan GH-D</fullName>
    </submittedName>
</protein>
<dbReference type="RefSeq" id="WP_012745028.1">
    <property type="nucleotide sequence ID" value="NC_012785.1"/>
</dbReference>
<evidence type="ECO:0000256" key="2">
    <source>
        <dbReference type="ARBA" id="ARBA00023295"/>
    </source>
</evidence>
<reference evidence="3 4" key="1">
    <citation type="submission" date="2009-06" db="EMBL/GenBank/DDBJ databases">
        <title>Complete sequence of Thermotogales bacterium TBF 19.5.1.</title>
        <authorList>
            <consortium name="US DOE Joint Genome Institute"/>
            <person name="Lucas S."/>
            <person name="Copeland A."/>
            <person name="Lapidus A."/>
            <person name="Glavina del Rio T."/>
            <person name="Tice H."/>
            <person name="Bruce D."/>
            <person name="Goodwin L."/>
            <person name="Pitluck S."/>
            <person name="Chertkov O."/>
            <person name="Brettin T."/>
            <person name="Detter J.C."/>
            <person name="Han C."/>
            <person name="Schmutz J."/>
            <person name="Larimer F."/>
            <person name="Land M."/>
            <person name="Hauser L."/>
            <person name="Kyrpides N."/>
            <person name="Ovchinnikova G."/>
            <person name="Noll K."/>
        </authorList>
    </citation>
    <scope>NUCLEOTIDE SEQUENCE [LARGE SCALE GENOMIC DNA]</scope>
    <source>
        <strain evidence="4">ATCC BAA-1733 / DSM 21960 / TBF 19.5.1</strain>
    </source>
</reference>
<accession>C5CEJ7</accession>
<organism evidence="3 4">
    <name type="scientific">Kosmotoga olearia (strain ATCC BAA-1733 / DSM 21960 / TBF 19.5.1)</name>
    <dbReference type="NCBI Taxonomy" id="521045"/>
    <lineage>
        <taxon>Bacteria</taxon>
        <taxon>Thermotogati</taxon>
        <taxon>Thermotogota</taxon>
        <taxon>Thermotogae</taxon>
        <taxon>Kosmotogales</taxon>
        <taxon>Kosmotogaceae</taxon>
        <taxon>Kosmotoga</taxon>
    </lineage>
</organism>
<keyword evidence="1 3" id="KW-0378">Hydrolase</keyword>
<name>C5CEJ7_KOSOT</name>
<dbReference type="EMBL" id="CP001634">
    <property type="protein sequence ID" value="ACR79243.1"/>
    <property type="molecule type" value="Genomic_DNA"/>
</dbReference>
<dbReference type="eggNOG" id="COG3345">
    <property type="taxonomic scope" value="Bacteria"/>
</dbReference>
<dbReference type="HOGENOM" id="CLU_036399_0_0_0"/>
<keyword evidence="4" id="KW-1185">Reference proteome</keyword>
<dbReference type="InterPro" id="IPR017853">
    <property type="entry name" value="GH"/>
</dbReference>
<dbReference type="CAZy" id="GH36">
    <property type="family name" value="Glycoside Hydrolase Family 36"/>
</dbReference>
<reference evidence="3 4" key="2">
    <citation type="journal article" date="2011" name="J. Bacteriol.">
        <title>Genome Sequence of Kosmotoga olearia Strain TBF 19.5.1, a Thermophilic Bacterium with a Wide Growth Temperature Range, Isolated from the Troll B Oil Platform in the North Sea.</title>
        <authorList>
            <person name="Swithers K.S."/>
            <person name="Dipippo J.L."/>
            <person name="Bruce D.C."/>
            <person name="Detter C."/>
            <person name="Tapia R."/>
            <person name="Han S."/>
            <person name="Goodwin L.A."/>
            <person name="Han J."/>
            <person name="Woyke T."/>
            <person name="Pitluck S."/>
            <person name="Pennacchio L."/>
            <person name="Nolan M."/>
            <person name="Mikhailova N."/>
            <person name="Land M.L."/>
            <person name="Nesbo C.L."/>
            <person name="Gogarten J.P."/>
            <person name="Noll K.M."/>
        </authorList>
    </citation>
    <scope>NUCLEOTIDE SEQUENCE [LARGE SCALE GENOMIC DNA]</scope>
    <source>
        <strain evidence="4">ATCC BAA-1733 / DSM 21960 / TBF 19.5.1</strain>
    </source>
</reference>